<dbReference type="Pfam" id="PF13439">
    <property type="entry name" value="Glyco_transf_4"/>
    <property type="match status" value="1"/>
</dbReference>
<dbReference type="Proteomes" id="UP001060368">
    <property type="component" value="Chromosome"/>
</dbReference>
<accession>A0A9E7PMS1</accession>
<dbReference type="PANTHER" id="PTHR46401">
    <property type="entry name" value="GLYCOSYLTRANSFERASE WBBK-RELATED"/>
    <property type="match status" value="1"/>
</dbReference>
<protein>
    <submittedName>
        <fullName evidence="4">Glycosyltransferase family 4 protein</fullName>
    </submittedName>
</protein>
<dbReference type="CDD" id="cd03801">
    <property type="entry name" value="GT4_PimA-like"/>
    <property type="match status" value="1"/>
</dbReference>
<organism evidence="4 5">
    <name type="scientific">Methanoplanus endosymbiosus</name>
    <dbReference type="NCBI Taxonomy" id="33865"/>
    <lineage>
        <taxon>Archaea</taxon>
        <taxon>Methanobacteriati</taxon>
        <taxon>Methanobacteriota</taxon>
        <taxon>Stenosarchaea group</taxon>
        <taxon>Methanomicrobia</taxon>
        <taxon>Methanomicrobiales</taxon>
        <taxon>Methanomicrobiaceae</taxon>
        <taxon>Methanoplanus</taxon>
    </lineage>
</organism>
<dbReference type="GO" id="GO:0016757">
    <property type="term" value="F:glycosyltransferase activity"/>
    <property type="evidence" value="ECO:0007669"/>
    <property type="project" value="InterPro"/>
</dbReference>
<sequence length="338" mass="38496">MKVVFKQVRGYSGVDVWTESLASELKRQGIETNLSYFPDYVGYLPYLARFTNKKEDYGTIIHGNTWNGFAFKGENPLVLTEHHVVHDPSFEPMKTARQKRFHKLIYKYEKISLNAADKVTCVSEYTKKMLEKTFGYSDAQVIYNGVDQNIFRPIEINREAFYKQLGLRGNEKVLLFAGNPSNRKGADLLPKIMDRLDDSYVLLMTAGLREGLFSGNKKIICVGKVSLEKLVILYNFCDALIFPSRLEGFGLTVAEAMACGKPVITTNGSALPELIVDGKGGFLCEMDNIDDFVSKIKTIFDDEKLMEDMSEYNQNCITKKFTLDKMAMEYKLIYQKLL</sequence>
<dbReference type="PANTHER" id="PTHR46401:SF2">
    <property type="entry name" value="GLYCOSYLTRANSFERASE WBBK-RELATED"/>
    <property type="match status" value="1"/>
</dbReference>
<dbReference type="Gene3D" id="3.40.50.2000">
    <property type="entry name" value="Glycogen Phosphorylase B"/>
    <property type="match status" value="2"/>
</dbReference>
<dbReference type="SUPFAM" id="SSF53756">
    <property type="entry name" value="UDP-Glycosyltransferase/glycogen phosphorylase"/>
    <property type="match status" value="1"/>
</dbReference>
<dbReference type="AlphaFoldDB" id="A0A9E7PMS1"/>
<dbReference type="InterPro" id="IPR028098">
    <property type="entry name" value="Glyco_trans_4-like_N"/>
</dbReference>
<feature type="domain" description="Glycosyl transferase family 1" evidence="2">
    <location>
        <begin position="158"/>
        <end position="314"/>
    </location>
</feature>
<feature type="domain" description="Glycosyltransferase subfamily 4-like N-terminal" evidence="3">
    <location>
        <begin position="56"/>
        <end position="147"/>
    </location>
</feature>
<evidence type="ECO:0000313" key="4">
    <source>
        <dbReference type="EMBL" id="UUX91809.1"/>
    </source>
</evidence>
<dbReference type="RefSeq" id="WP_257741959.1">
    <property type="nucleotide sequence ID" value="NZ_CP096115.1"/>
</dbReference>
<evidence type="ECO:0000256" key="1">
    <source>
        <dbReference type="ARBA" id="ARBA00022679"/>
    </source>
</evidence>
<dbReference type="KEGG" id="mend:L6E24_10615"/>
<keyword evidence="5" id="KW-1185">Reference proteome</keyword>
<dbReference type="Pfam" id="PF00534">
    <property type="entry name" value="Glycos_transf_1"/>
    <property type="match status" value="1"/>
</dbReference>
<gene>
    <name evidence="4" type="ORF">L6E24_10615</name>
</gene>
<dbReference type="GeneID" id="74308158"/>
<reference evidence="4" key="1">
    <citation type="submission" date="2022-04" db="EMBL/GenBank/DDBJ databases">
        <title>Complete genome of Methanoplanus endosymbiosus DSM 3599.</title>
        <authorList>
            <person name="Chen S.-C."/>
            <person name="You Y.-T."/>
            <person name="Zhou Y.-Z."/>
            <person name="Lai M.-C."/>
        </authorList>
    </citation>
    <scope>NUCLEOTIDE SEQUENCE</scope>
    <source>
        <strain evidence="4">DSM 3599</strain>
    </source>
</reference>
<proteinExistence type="predicted"/>
<keyword evidence="1" id="KW-0808">Transferase</keyword>
<evidence type="ECO:0000259" key="2">
    <source>
        <dbReference type="Pfam" id="PF00534"/>
    </source>
</evidence>
<dbReference type="EMBL" id="CP096115">
    <property type="protein sequence ID" value="UUX91809.1"/>
    <property type="molecule type" value="Genomic_DNA"/>
</dbReference>
<evidence type="ECO:0000313" key="5">
    <source>
        <dbReference type="Proteomes" id="UP001060368"/>
    </source>
</evidence>
<name>A0A9E7PMS1_9EURY</name>
<dbReference type="InterPro" id="IPR001296">
    <property type="entry name" value="Glyco_trans_1"/>
</dbReference>
<evidence type="ECO:0000259" key="3">
    <source>
        <dbReference type="Pfam" id="PF13439"/>
    </source>
</evidence>